<feature type="domain" description="CheW-like" evidence="1">
    <location>
        <begin position="28"/>
        <end position="167"/>
    </location>
</feature>
<dbReference type="EMBL" id="AAEW02000001">
    <property type="protein sequence ID" value="EAT17225.1"/>
    <property type="molecule type" value="Genomic_DNA"/>
</dbReference>
<dbReference type="Gene3D" id="2.30.30.40">
    <property type="entry name" value="SH3 Domains"/>
    <property type="match status" value="1"/>
</dbReference>
<proteinExistence type="predicted"/>
<dbReference type="SMART" id="SM00260">
    <property type="entry name" value="CheW"/>
    <property type="match status" value="1"/>
</dbReference>
<dbReference type="GO" id="GO:0007165">
    <property type="term" value="P:signal transduction"/>
    <property type="evidence" value="ECO:0007669"/>
    <property type="project" value="InterPro"/>
</dbReference>
<evidence type="ECO:0000259" key="1">
    <source>
        <dbReference type="PROSITE" id="PS50851"/>
    </source>
</evidence>
<dbReference type="InterPro" id="IPR036061">
    <property type="entry name" value="CheW-like_dom_sf"/>
</dbReference>
<dbReference type="Gene3D" id="2.40.50.180">
    <property type="entry name" value="CheA-289, Domain 4"/>
    <property type="match status" value="1"/>
</dbReference>
<dbReference type="Proteomes" id="UP000005695">
    <property type="component" value="Unassembled WGS sequence"/>
</dbReference>
<comment type="caution">
    <text evidence="2">The sequence shown here is derived from an EMBL/GenBank/DDBJ whole genome shotgun (WGS) entry which is preliminary data.</text>
</comment>
<dbReference type="PANTHER" id="PTHR22617">
    <property type="entry name" value="CHEMOTAXIS SENSOR HISTIDINE KINASE-RELATED"/>
    <property type="match status" value="1"/>
</dbReference>
<protein>
    <submittedName>
        <fullName evidence="2">CheW protein</fullName>
    </submittedName>
</protein>
<organism evidence="2 3">
    <name type="scientific">Desulfuromonas acetoxidans (strain DSM 684 / 11070)</name>
    <dbReference type="NCBI Taxonomy" id="281689"/>
    <lineage>
        <taxon>Bacteria</taxon>
        <taxon>Pseudomonadati</taxon>
        <taxon>Thermodesulfobacteriota</taxon>
        <taxon>Desulfuromonadia</taxon>
        <taxon>Desulfuromonadales</taxon>
        <taxon>Desulfuromonadaceae</taxon>
        <taxon>Desulfuromonas</taxon>
    </lineage>
</organism>
<dbReference type="PANTHER" id="PTHR22617:SF23">
    <property type="entry name" value="CHEMOTAXIS PROTEIN CHEW"/>
    <property type="match status" value="1"/>
</dbReference>
<sequence length="185" mass="21140">MLYSRLNVVIVSVYLLEVSVLIDDNCIMRKYFPFRIDETWYALPLELVETVVRSVALIALPEAASGLLGLIDYKGTAYPVVDVRFRLHRLSQPVGVDQRIILAHRDEQVVAFLADEVESVIEVSDAQLKQSAEIFPDMDSYVTAILWHDEKKLQLCDAETFLYFDHELIKRHKGESVSSKPITDQ</sequence>
<evidence type="ECO:0000313" key="2">
    <source>
        <dbReference type="EMBL" id="EAT17225.1"/>
    </source>
</evidence>
<dbReference type="SUPFAM" id="SSF50341">
    <property type="entry name" value="CheW-like"/>
    <property type="match status" value="1"/>
</dbReference>
<dbReference type="PROSITE" id="PS50851">
    <property type="entry name" value="CHEW"/>
    <property type="match status" value="1"/>
</dbReference>
<name>Q1K478_DESA6</name>
<dbReference type="AlphaFoldDB" id="Q1K478"/>
<gene>
    <name evidence="2" type="ORF">Dace_3091</name>
</gene>
<dbReference type="GO" id="GO:0005829">
    <property type="term" value="C:cytosol"/>
    <property type="evidence" value="ECO:0007669"/>
    <property type="project" value="TreeGrafter"/>
</dbReference>
<evidence type="ECO:0000313" key="3">
    <source>
        <dbReference type="Proteomes" id="UP000005695"/>
    </source>
</evidence>
<reference evidence="2" key="1">
    <citation type="submission" date="2006-05" db="EMBL/GenBank/DDBJ databases">
        <title>Annotation of the draft genome assembly of Desulfuromonas acetoxidans DSM 684.</title>
        <authorList>
            <consortium name="US DOE Joint Genome Institute (JGI-ORNL)"/>
            <person name="Larimer F."/>
            <person name="Land M."/>
            <person name="Hauser L."/>
        </authorList>
    </citation>
    <scope>NUCLEOTIDE SEQUENCE [LARGE SCALE GENOMIC DNA]</scope>
    <source>
        <strain evidence="2">DSM 684</strain>
    </source>
</reference>
<dbReference type="InterPro" id="IPR002545">
    <property type="entry name" value="CheW-lke_dom"/>
</dbReference>
<accession>Q1K478</accession>
<dbReference type="Pfam" id="PF01584">
    <property type="entry name" value="CheW"/>
    <property type="match status" value="1"/>
</dbReference>
<dbReference type="GO" id="GO:0006935">
    <property type="term" value="P:chemotaxis"/>
    <property type="evidence" value="ECO:0007669"/>
    <property type="project" value="InterPro"/>
</dbReference>
<keyword evidence="3" id="KW-1185">Reference proteome</keyword>
<reference evidence="2" key="2">
    <citation type="submission" date="2006-05" db="EMBL/GenBank/DDBJ databases">
        <title>Sequencing of the draft genome and assembly of Desulfuromonas acetoxidans DSM 684.</title>
        <authorList>
            <consortium name="US DOE Joint Genome Institute (JGI-PGF)"/>
            <person name="Copeland A."/>
            <person name="Lucas S."/>
            <person name="Lapidus A."/>
            <person name="Barry K."/>
            <person name="Detter J.C."/>
            <person name="Glavina del Rio T."/>
            <person name="Hammon N."/>
            <person name="Israni S."/>
            <person name="Dalin E."/>
            <person name="Tice H."/>
            <person name="Bruce D."/>
            <person name="Pitluck S."/>
            <person name="Richardson P."/>
        </authorList>
    </citation>
    <scope>NUCLEOTIDE SEQUENCE [LARGE SCALE GENOMIC DNA]</scope>
    <source>
        <strain evidence="2">DSM 684</strain>
    </source>
</reference>
<dbReference type="InterPro" id="IPR039315">
    <property type="entry name" value="CheW"/>
</dbReference>